<keyword evidence="8" id="KW-1185">Reference proteome</keyword>
<keyword evidence="4" id="KW-0862">Zinc</keyword>
<gene>
    <name evidence="7" type="ORF">P43SY_002536</name>
</gene>
<protein>
    <recommendedName>
        <fullName evidence="6">PARP-type domain-containing protein</fullName>
    </recommendedName>
</protein>
<organism evidence="7 8">
    <name type="scientific">Pythium insidiosum</name>
    <name type="common">Pythiosis disease agent</name>
    <dbReference type="NCBI Taxonomy" id="114742"/>
    <lineage>
        <taxon>Eukaryota</taxon>
        <taxon>Sar</taxon>
        <taxon>Stramenopiles</taxon>
        <taxon>Oomycota</taxon>
        <taxon>Peronosporomycetes</taxon>
        <taxon>Pythiales</taxon>
        <taxon>Pythiaceae</taxon>
        <taxon>Pythium</taxon>
    </lineage>
</organism>
<dbReference type="SMART" id="SM01336">
    <property type="entry name" value="zf-PARP"/>
    <property type="match status" value="1"/>
</dbReference>
<sequence length="123" mass="13363">MDHGGDLDLLEPPRITRRRSAWSRCEEAVARVAPTATTTCQVCSEAIAQGEWQIGLMFLHVEGFMLMEWYHIGCTACLPNMPVNEVLDMVQADMSTEQRQAFATACEGVLGAAVRGSSSAAMA</sequence>
<dbReference type="GO" id="GO:0003677">
    <property type="term" value="F:DNA binding"/>
    <property type="evidence" value="ECO:0007669"/>
    <property type="project" value="InterPro"/>
</dbReference>
<evidence type="ECO:0000256" key="2">
    <source>
        <dbReference type="ARBA" id="ARBA00022723"/>
    </source>
</evidence>
<accession>A0AAD5LRA6</accession>
<evidence type="ECO:0000259" key="6">
    <source>
        <dbReference type="PROSITE" id="PS50064"/>
    </source>
</evidence>
<reference evidence="7" key="1">
    <citation type="submission" date="2021-12" db="EMBL/GenBank/DDBJ databases">
        <title>Prjna785345.</title>
        <authorList>
            <person name="Rujirawat T."/>
            <person name="Krajaejun T."/>
        </authorList>
    </citation>
    <scope>NUCLEOTIDE SEQUENCE</scope>
    <source>
        <strain evidence="7">Pi057C3</strain>
    </source>
</reference>
<keyword evidence="2" id="KW-0479">Metal-binding</keyword>
<evidence type="ECO:0000313" key="8">
    <source>
        <dbReference type="Proteomes" id="UP001209570"/>
    </source>
</evidence>
<dbReference type="InterPro" id="IPR036957">
    <property type="entry name" value="Znf_PARP_sf"/>
</dbReference>
<dbReference type="GO" id="GO:0005634">
    <property type="term" value="C:nucleus"/>
    <property type="evidence" value="ECO:0007669"/>
    <property type="project" value="UniProtKB-SubCell"/>
</dbReference>
<keyword evidence="3" id="KW-0863">Zinc-finger</keyword>
<dbReference type="PROSITE" id="PS50064">
    <property type="entry name" value="ZF_PARP_2"/>
    <property type="match status" value="1"/>
</dbReference>
<evidence type="ECO:0000313" key="7">
    <source>
        <dbReference type="EMBL" id="KAJ0410204.1"/>
    </source>
</evidence>
<evidence type="ECO:0000256" key="3">
    <source>
        <dbReference type="ARBA" id="ARBA00022771"/>
    </source>
</evidence>
<dbReference type="AlphaFoldDB" id="A0AAD5LRA6"/>
<evidence type="ECO:0000256" key="1">
    <source>
        <dbReference type="ARBA" id="ARBA00004123"/>
    </source>
</evidence>
<comment type="subcellular location">
    <subcellularLocation>
        <location evidence="1">Nucleus</location>
    </subcellularLocation>
</comment>
<keyword evidence="5" id="KW-0539">Nucleus</keyword>
<evidence type="ECO:0000256" key="5">
    <source>
        <dbReference type="ARBA" id="ARBA00023242"/>
    </source>
</evidence>
<name>A0AAD5LRA6_PYTIN</name>
<dbReference type="Gene3D" id="3.30.1740.10">
    <property type="entry name" value="Zinc finger, PARP-type"/>
    <property type="match status" value="1"/>
</dbReference>
<dbReference type="EMBL" id="JAKCXM010000001">
    <property type="protein sequence ID" value="KAJ0410204.1"/>
    <property type="molecule type" value="Genomic_DNA"/>
</dbReference>
<proteinExistence type="predicted"/>
<evidence type="ECO:0000256" key="4">
    <source>
        <dbReference type="ARBA" id="ARBA00022833"/>
    </source>
</evidence>
<comment type="caution">
    <text evidence="7">The sequence shown here is derived from an EMBL/GenBank/DDBJ whole genome shotgun (WGS) entry which is preliminary data.</text>
</comment>
<dbReference type="GO" id="GO:0008270">
    <property type="term" value="F:zinc ion binding"/>
    <property type="evidence" value="ECO:0007669"/>
    <property type="project" value="UniProtKB-KW"/>
</dbReference>
<dbReference type="InterPro" id="IPR001510">
    <property type="entry name" value="Znf_PARP"/>
</dbReference>
<dbReference type="Proteomes" id="UP001209570">
    <property type="component" value="Unassembled WGS sequence"/>
</dbReference>
<dbReference type="SUPFAM" id="SSF57716">
    <property type="entry name" value="Glucocorticoid receptor-like (DNA-binding domain)"/>
    <property type="match status" value="1"/>
</dbReference>
<feature type="domain" description="PARP-type" evidence="6">
    <location>
        <begin position="28"/>
        <end position="74"/>
    </location>
</feature>